<dbReference type="FunFam" id="1.50.10.20:FF:000007">
    <property type="entry name" value="Protein farnesyltransferase subunit beta"/>
    <property type="match status" value="1"/>
</dbReference>
<accession>A0A2B4SEA7</accession>
<evidence type="ECO:0000256" key="15">
    <source>
        <dbReference type="RuleBase" id="RU003616"/>
    </source>
</evidence>
<keyword evidence="6 16" id="KW-0808">Transferase</keyword>
<keyword evidence="8" id="KW-0677">Repeat</keyword>
<feature type="region of interest" description="Disordered" evidence="17">
    <location>
        <begin position="586"/>
        <end position="616"/>
    </location>
</feature>
<keyword evidence="5 16" id="KW-0637">Prenyltransferase</keyword>
<evidence type="ECO:0000259" key="18">
    <source>
        <dbReference type="PROSITE" id="PS01031"/>
    </source>
</evidence>
<reference evidence="20" key="1">
    <citation type="journal article" date="2017" name="bioRxiv">
        <title>Comparative analysis of the genomes of Stylophora pistillata and Acropora digitifera provides evidence for extensive differences between species of corals.</title>
        <authorList>
            <person name="Voolstra C.R."/>
            <person name="Li Y."/>
            <person name="Liew Y.J."/>
            <person name="Baumgarten S."/>
            <person name="Zoccola D."/>
            <person name="Flot J.-F."/>
            <person name="Tambutte S."/>
            <person name="Allemand D."/>
            <person name="Aranda M."/>
        </authorList>
    </citation>
    <scope>NUCLEOTIDE SEQUENCE [LARGE SCALE GENOMIC DNA]</scope>
</reference>
<sequence length="616" mass="69770">MRVSNLDPDLPLYRQKHVQYLKRGLNHLSQTYECLDASRPWLCYWILHGLEMLNVQLSEEEYAQTADFLRRCQDPYGGFCGGPQQIPHLAPTYAAVCALCIVGTRQAYDVINRPKLKSFLASCRTAEGSFTMHRDGEVDIRGAYCAVVAAHLTNIMTPELFEGTAEWIAKCQTYEGGFSGEPGLEAHGGYTFCGYAALVLLGKPHLIDNKRLLTWVTQRQMRLEGGFQGRTNKLVDGCYSFWQGGVFPLLHTVIEASGDGHLLSNEKWMFDQVALQDYLLMNCQLHQGGLVDKPGKSRDFYHTCYCLSGLSVAQHFVYKYQTKLILRAELQPFMKVIYRDDFDRAINSSAERFRDSERKRFLNLEGRQRRISRGKRKVLWLTFSDFQPLINAREIALAQEQEVDNSCCRKRQELFPMGAVKIASVPLKQYKPEDITIEIYGDMVTLHGKHRSERGDGSDTGEFKKVFKVPQDVDPATVASRATQDGDALIIVGTKRVEEKTDDGKFEAKFDFSGFKPEKIKIQLHGNELSISGKNTSEEGGVYRSRNYSRRLLLPDNLVVSSVTSRLSKEGQLTIEASRDPALLPSERSVDVIMETDETEEEQKASRSTQSEKTEN</sequence>
<feature type="compositionally biased region" description="Basic and acidic residues" evidence="17">
    <location>
        <begin position="602"/>
        <end position="616"/>
    </location>
</feature>
<evidence type="ECO:0000256" key="12">
    <source>
        <dbReference type="ARBA" id="ARBA00055850"/>
    </source>
</evidence>
<evidence type="ECO:0000313" key="20">
    <source>
        <dbReference type="Proteomes" id="UP000225706"/>
    </source>
</evidence>
<comment type="function">
    <text evidence="16">Catalyzes the transfer of a farnesyl moiety from farnesyl diphosphate to a cysteine at the fourth position from the C-terminus of several proteins. The beta subunit is responsible for peptide-binding.</text>
</comment>
<evidence type="ECO:0000256" key="1">
    <source>
        <dbReference type="ARBA" id="ARBA00010497"/>
    </source>
</evidence>
<evidence type="ECO:0000256" key="14">
    <source>
        <dbReference type="PROSITE-ProRule" id="PRU00285"/>
    </source>
</evidence>
<dbReference type="SUPFAM" id="SSF48239">
    <property type="entry name" value="Terpenoid cyclases/Protein prenyltransferases"/>
    <property type="match status" value="1"/>
</dbReference>
<comment type="subunit">
    <text evidence="13">Heterodimer of FNTA and FNTB.</text>
</comment>
<dbReference type="InterPro" id="IPR026872">
    <property type="entry name" value="FTB"/>
</dbReference>
<comment type="similarity">
    <text evidence="14 15">Belongs to the small heat shock protein (HSP20) family.</text>
</comment>
<evidence type="ECO:0000256" key="17">
    <source>
        <dbReference type="SAM" id="MobiDB-lite"/>
    </source>
</evidence>
<feature type="domain" description="SHSP" evidence="18">
    <location>
        <begin position="488"/>
        <end position="595"/>
    </location>
</feature>
<evidence type="ECO:0000256" key="8">
    <source>
        <dbReference type="ARBA" id="ARBA00022737"/>
    </source>
</evidence>
<comment type="catalytic activity">
    <reaction evidence="11">
        <text>L-cysteinyl-[protein] + (2E,6E)-farnesyl diphosphate = S-(2E,6E)-farnesyl-L-cysteinyl-[protein] + diphosphate</text>
        <dbReference type="Rhea" id="RHEA:13345"/>
        <dbReference type="Rhea" id="RHEA-COMP:10131"/>
        <dbReference type="Rhea" id="RHEA-COMP:11535"/>
        <dbReference type="ChEBI" id="CHEBI:29950"/>
        <dbReference type="ChEBI" id="CHEBI:33019"/>
        <dbReference type="ChEBI" id="CHEBI:86019"/>
        <dbReference type="ChEBI" id="CHEBI:175763"/>
        <dbReference type="EC" id="2.5.1.58"/>
    </reaction>
</comment>
<dbReference type="EMBL" id="LSMT01000116">
    <property type="protein sequence ID" value="PFX26872.1"/>
    <property type="molecule type" value="Genomic_DNA"/>
</dbReference>
<dbReference type="EC" id="2.5.1.58" evidence="2 16"/>
<evidence type="ECO:0000256" key="9">
    <source>
        <dbReference type="ARBA" id="ARBA00022833"/>
    </source>
</evidence>
<dbReference type="PANTHER" id="PTHR11774:SF6">
    <property type="entry name" value="PROTEIN FARNESYLTRANSFERASE SUBUNIT BETA"/>
    <property type="match status" value="1"/>
</dbReference>
<dbReference type="Pfam" id="PF00432">
    <property type="entry name" value="Prenyltrans"/>
    <property type="match status" value="1"/>
</dbReference>
<proteinExistence type="inferred from homology"/>
<evidence type="ECO:0000256" key="6">
    <source>
        <dbReference type="ARBA" id="ARBA00022679"/>
    </source>
</evidence>
<dbReference type="SUPFAM" id="SSF49764">
    <property type="entry name" value="HSP20-like chaperones"/>
    <property type="match status" value="2"/>
</dbReference>
<dbReference type="PANTHER" id="PTHR11774">
    <property type="entry name" value="GERANYLGERANYL TRANSFERASE TYPE BETA SUBUNIT"/>
    <property type="match status" value="1"/>
</dbReference>
<dbReference type="Gene3D" id="2.60.40.790">
    <property type="match status" value="2"/>
</dbReference>
<dbReference type="Pfam" id="PF00011">
    <property type="entry name" value="HSP20"/>
    <property type="match status" value="2"/>
</dbReference>
<dbReference type="Gene3D" id="1.50.10.20">
    <property type="match status" value="1"/>
</dbReference>
<comment type="function">
    <text evidence="12">Essential subunit of the farnesyltransferase complex. Catalyzes the transfer of a farnesyl moiety from farnesyl diphosphate to a cysteine at the fourth position from the C-terminus of several proteins having the C-terminal sequence Cys-aliphatic-aliphatic-X.</text>
</comment>
<evidence type="ECO:0000256" key="7">
    <source>
        <dbReference type="ARBA" id="ARBA00022723"/>
    </source>
</evidence>
<dbReference type="InterPro" id="IPR002068">
    <property type="entry name" value="A-crystallin/Hsp20_dom"/>
</dbReference>
<evidence type="ECO:0000256" key="3">
    <source>
        <dbReference type="ARBA" id="ARBA00015798"/>
    </source>
</evidence>
<dbReference type="GO" id="GO:0005965">
    <property type="term" value="C:protein farnesyltransferase complex"/>
    <property type="evidence" value="ECO:0007669"/>
    <property type="project" value="UniProtKB-UniRule"/>
</dbReference>
<dbReference type="CDD" id="cd06526">
    <property type="entry name" value="metazoan_ACD"/>
    <property type="match status" value="1"/>
</dbReference>
<dbReference type="PROSITE" id="PS01031">
    <property type="entry name" value="SHSP"/>
    <property type="match status" value="1"/>
</dbReference>
<dbReference type="STRING" id="50429.A0A2B4SEA7"/>
<protein>
    <recommendedName>
        <fullName evidence="3 16">Protein farnesyltransferase subunit beta</fullName>
        <shortName evidence="16">FTase-beta</shortName>
        <ecNumber evidence="2 16">2.5.1.58</ecNumber>
    </recommendedName>
</protein>
<keyword evidence="20" id="KW-1185">Reference proteome</keyword>
<comment type="caution">
    <text evidence="19">The sequence shown here is derived from an EMBL/GenBank/DDBJ whole genome shotgun (WGS) entry which is preliminary data.</text>
</comment>
<comment type="similarity">
    <text evidence="1 16">Belongs to the protein prenyltransferase subunit beta family.</text>
</comment>
<dbReference type="GO" id="GO:0097354">
    <property type="term" value="P:prenylation"/>
    <property type="evidence" value="ECO:0007669"/>
    <property type="project" value="UniProtKB-UniRule"/>
</dbReference>
<dbReference type="GO" id="GO:0004660">
    <property type="term" value="F:protein farnesyltransferase activity"/>
    <property type="evidence" value="ECO:0007669"/>
    <property type="project" value="UniProtKB-UniRule"/>
</dbReference>
<keyword evidence="10" id="KW-0443">Lipid metabolism</keyword>
<dbReference type="InterPro" id="IPR008930">
    <property type="entry name" value="Terpenoid_cyclase/PrenylTrfase"/>
</dbReference>
<dbReference type="InterPro" id="IPR001330">
    <property type="entry name" value="Prenyltrans"/>
</dbReference>
<evidence type="ECO:0000256" key="16">
    <source>
        <dbReference type="RuleBase" id="RU365056"/>
    </source>
</evidence>
<keyword evidence="4" id="KW-0597">Phosphoprotein</keyword>
<evidence type="ECO:0000256" key="5">
    <source>
        <dbReference type="ARBA" id="ARBA00022602"/>
    </source>
</evidence>
<evidence type="ECO:0000256" key="10">
    <source>
        <dbReference type="ARBA" id="ARBA00023098"/>
    </source>
</evidence>
<name>A0A2B4SEA7_STYPI</name>
<dbReference type="CDD" id="cd02893">
    <property type="entry name" value="FTase"/>
    <property type="match status" value="1"/>
</dbReference>
<dbReference type="OrthoDB" id="10261146at2759"/>
<gene>
    <name evidence="19" type="primary">FNTB</name>
    <name evidence="19" type="ORF">AWC38_SpisGene8458</name>
</gene>
<evidence type="ECO:0000256" key="4">
    <source>
        <dbReference type="ARBA" id="ARBA00022553"/>
    </source>
</evidence>
<dbReference type="GO" id="GO:0008270">
    <property type="term" value="F:zinc ion binding"/>
    <property type="evidence" value="ECO:0007669"/>
    <property type="project" value="UniProtKB-UniRule"/>
</dbReference>
<dbReference type="GO" id="GO:0006629">
    <property type="term" value="P:lipid metabolic process"/>
    <property type="evidence" value="ECO:0007669"/>
    <property type="project" value="UniProtKB-KW"/>
</dbReference>
<evidence type="ECO:0000256" key="2">
    <source>
        <dbReference type="ARBA" id="ARBA00012702"/>
    </source>
</evidence>
<evidence type="ECO:0000256" key="13">
    <source>
        <dbReference type="ARBA" id="ARBA00064192"/>
    </source>
</evidence>
<evidence type="ECO:0000313" key="19">
    <source>
        <dbReference type="EMBL" id="PFX26872.1"/>
    </source>
</evidence>
<evidence type="ECO:0000256" key="11">
    <source>
        <dbReference type="ARBA" id="ARBA00050225"/>
    </source>
</evidence>
<dbReference type="InterPro" id="IPR008978">
    <property type="entry name" value="HSP20-like_chaperone"/>
</dbReference>
<keyword evidence="7 16" id="KW-0479">Metal-binding</keyword>
<dbReference type="AlphaFoldDB" id="A0A2B4SEA7"/>
<dbReference type="InterPro" id="IPR045089">
    <property type="entry name" value="PGGT1B-like"/>
</dbReference>
<comment type="cofactor">
    <cofactor evidence="16">
        <name>Zn(2+)</name>
        <dbReference type="ChEBI" id="CHEBI:29105"/>
    </cofactor>
    <text evidence="16">Binds 1 zinc ion per subunit.</text>
</comment>
<keyword evidence="9 16" id="KW-0862">Zinc</keyword>
<comment type="subunit">
    <text evidence="16">Heterodimer of an alpha and a beta subunit.</text>
</comment>
<dbReference type="Proteomes" id="UP000225706">
    <property type="component" value="Unassembled WGS sequence"/>
</dbReference>
<organism evidence="19 20">
    <name type="scientific">Stylophora pistillata</name>
    <name type="common">Smooth cauliflower coral</name>
    <dbReference type="NCBI Taxonomy" id="50429"/>
    <lineage>
        <taxon>Eukaryota</taxon>
        <taxon>Metazoa</taxon>
        <taxon>Cnidaria</taxon>
        <taxon>Anthozoa</taxon>
        <taxon>Hexacorallia</taxon>
        <taxon>Scleractinia</taxon>
        <taxon>Astrocoeniina</taxon>
        <taxon>Pocilloporidae</taxon>
        <taxon>Stylophora</taxon>
    </lineage>
</organism>